<reference evidence="10 11" key="1">
    <citation type="submission" date="2017-01" db="EMBL/GenBank/DDBJ databases">
        <title>Genome Sequencing of a Marine Spirillum, Oceanospirillum multiglobuliferum ATCC 33336, from Japan.</title>
        <authorList>
            <person name="Carney J.G."/>
            <person name="Trachtenberg A.M."/>
            <person name="Rheaume B.A."/>
            <person name="Linnane J.D."/>
            <person name="Pitts N.L."/>
            <person name="Mykles D.L."/>
            <person name="Maclea K.S."/>
        </authorList>
    </citation>
    <scope>NUCLEOTIDE SEQUENCE [LARGE SCALE GENOMIC DNA]</scope>
    <source>
        <strain evidence="10 11">ATCC 33336</strain>
    </source>
</reference>
<dbReference type="OrthoDB" id="9792276at2"/>
<dbReference type="CDD" id="cd21119">
    <property type="entry name" value="SPASM_PqqE"/>
    <property type="match status" value="1"/>
</dbReference>
<dbReference type="HAMAP" id="MF_00660">
    <property type="entry name" value="PqqE"/>
    <property type="match status" value="1"/>
</dbReference>
<dbReference type="Pfam" id="PF04055">
    <property type="entry name" value="Radical_SAM"/>
    <property type="match status" value="1"/>
</dbReference>
<comment type="catalytic activity">
    <reaction evidence="8">
        <text>[PQQ precursor protein] + S-adenosyl-L-methionine = E-Y cross-linked-[PQQ precursor protein] + 5'-deoxyadenosine + L-methionine + H(+)</text>
        <dbReference type="Rhea" id="RHEA:56836"/>
        <dbReference type="Rhea" id="RHEA-COMP:14800"/>
        <dbReference type="Rhea" id="RHEA-COMP:14801"/>
        <dbReference type="ChEBI" id="CHEBI:15378"/>
        <dbReference type="ChEBI" id="CHEBI:17319"/>
        <dbReference type="ChEBI" id="CHEBI:57844"/>
        <dbReference type="ChEBI" id="CHEBI:59789"/>
        <dbReference type="ChEBI" id="CHEBI:141026"/>
        <dbReference type="ChEBI" id="CHEBI:141027"/>
        <dbReference type="EC" id="1.21.98.4"/>
    </reaction>
</comment>
<dbReference type="InterPro" id="IPR050377">
    <property type="entry name" value="Radical_SAM_PqqE_MftC-like"/>
</dbReference>
<dbReference type="Proteomes" id="UP000191418">
    <property type="component" value="Unassembled WGS sequence"/>
</dbReference>
<evidence type="ECO:0000259" key="9">
    <source>
        <dbReference type="PROSITE" id="PS51918"/>
    </source>
</evidence>
<evidence type="ECO:0000256" key="4">
    <source>
        <dbReference type="ARBA" id="ARBA00022905"/>
    </source>
</evidence>
<dbReference type="CDD" id="cd01335">
    <property type="entry name" value="Radical_SAM"/>
    <property type="match status" value="1"/>
</dbReference>
<feature type="binding site" evidence="8">
    <location>
        <position position="26"/>
    </location>
    <ligand>
        <name>[4Fe-4S] cluster</name>
        <dbReference type="ChEBI" id="CHEBI:49883"/>
        <note>4Fe-4S-S-AdoMet</note>
    </ligand>
</feature>
<keyword evidence="11" id="KW-1185">Reference proteome</keyword>
<evidence type="ECO:0000256" key="7">
    <source>
        <dbReference type="ARBA" id="ARBA00023014"/>
    </source>
</evidence>
<dbReference type="SMART" id="SM00729">
    <property type="entry name" value="Elp3"/>
    <property type="match status" value="1"/>
</dbReference>
<name>A0A1T4S5B6_9GAMM</name>
<dbReference type="RefSeq" id="WP_078746302.1">
    <property type="nucleotide sequence ID" value="NZ_FUXG01000024.1"/>
</dbReference>
<dbReference type="InterPro" id="IPR011843">
    <property type="entry name" value="PQQ_synth_PqqE_bac"/>
</dbReference>
<comment type="function">
    <text evidence="8">Catalyzes the cross-linking of a glutamate residue and a tyrosine residue in the PqqA protein as part of the biosynthesis of pyrroloquinoline quinone (PQQ).</text>
</comment>
<dbReference type="STRING" id="64969.SAMN02745127_02770"/>
<dbReference type="InterPro" id="IPR017200">
    <property type="entry name" value="PqqE-like"/>
</dbReference>
<evidence type="ECO:0000313" key="10">
    <source>
        <dbReference type="EMBL" id="OPX54457.1"/>
    </source>
</evidence>
<dbReference type="GO" id="GO:0018189">
    <property type="term" value="P:pyrroloquinoline quinone biosynthetic process"/>
    <property type="evidence" value="ECO:0007669"/>
    <property type="project" value="UniProtKB-UniRule"/>
</dbReference>
<dbReference type="InterPro" id="IPR023885">
    <property type="entry name" value="4Fe4S-binding_SPASM_dom"/>
</dbReference>
<evidence type="ECO:0000256" key="5">
    <source>
        <dbReference type="ARBA" id="ARBA00023002"/>
    </source>
</evidence>
<dbReference type="GO" id="GO:0032324">
    <property type="term" value="P:molybdopterin cofactor biosynthetic process"/>
    <property type="evidence" value="ECO:0007669"/>
    <property type="project" value="UniProtKB-ARBA"/>
</dbReference>
<dbReference type="InterPro" id="IPR013785">
    <property type="entry name" value="Aldolase_TIM"/>
</dbReference>
<dbReference type="NCBIfam" id="TIGR02109">
    <property type="entry name" value="PQQ_syn_pqqE"/>
    <property type="match status" value="1"/>
</dbReference>
<comment type="similarity">
    <text evidence="8">Belongs to the radical SAM superfamily. PqqE family.</text>
</comment>
<organism evidence="10 11">
    <name type="scientific">Oceanospirillum multiglobuliferum</name>
    <dbReference type="NCBI Taxonomy" id="64969"/>
    <lineage>
        <taxon>Bacteria</taxon>
        <taxon>Pseudomonadati</taxon>
        <taxon>Pseudomonadota</taxon>
        <taxon>Gammaproteobacteria</taxon>
        <taxon>Oceanospirillales</taxon>
        <taxon>Oceanospirillaceae</taxon>
        <taxon>Oceanospirillum</taxon>
    </lineage>
</organism>
<dbReference type="PROSITE" id="PS01305">
    <property type="entry name" value="MOAA_NIFB_PQQE"/>
    <property type="match status" value="1"/>
</dbReference>
<dbReference type="PANTHER" id="PTHR11228">
    <property type="entry name" value="RADICAL SAM DOMAIN PROTEIN"/>
    <property type="match status" value="1"/>
</dbReference>
<dbReference type="InterPro" id="IPR007197">
    <property type="entry name" value="rSAM"/>
</dbReference>
<comment type="pathway">
    <text evidence="8">Cofactor biosynthesis; pyrroloquinoline quinone biosynthesis.</text>
</comment>
<dbReference type="SFLD" id="SFLDS00029">
    <property type="entry name" value="Radical_SAM"/>
    <property type="match status" value="1"/>
</dbReference>
<dbReference type="GO" id="GO:0051539">
    <property type="term" value="F:4 iron, 4 sulfur cluster binding"/>
    <property type="evidence" value="ECO:0007669"/>
    <property type="project" value="UniProtKB-KW"/>
</dbReference>
<comment type="caution">
    <text evidence="10">The sequence shown here is derived from an EMBL/GenBank/DDBJ whole genome shotgun (WGS) entry which is preliminary data.</text>
</comment>
<keyword evidence="4 8" id="KW-0884">PQQ biosynthesis</keyword>
<dbReference type="PROSITE" id="PS51918">
    <property type="entry name" value="RADICAL_SAM"/>
    <property type="match status" value="1"/>
</dbReference>
<dbReference type="GO" id="GO:0009975">
    <property type="term" value="F:cyclase activity"/>
    <property type="evidence" value="ECO:0007669"/>
    <property type="project" value="UniProtKB-UniRule"/>
</dbReference>
<dbReference type="PANTHER" id="PTHR11228:SF7">
    <property type="entry name" value="PQQA PEPTIDE CYCLASE"/>
    <property type="match status" value="1"/>
</dbReference>
<dbReference type="InterPro" id="IPR058240">
    <property type="entry name" value="rSAM_sf"/>
</dbReference>
<dbReference type="EMBL" id="MTSM01000025">
    <property type="protein sequence ID" value="OPX54457.1"/>
    <property type="molecule type" value="Genomic_DNA"/>
</dbReference>
<dbReference type="SFLD" id="SFLDG01067">
    <property type="entry name" value="SPASM/twitch_domain_containing"/>
    <property type="match status" value="1"/>
</dbReference>
<keyword evidence="3 8" id="KW-0479">Metal-binding</keyword>
<keyword evidence="7 8" id="KW-0411">Iron-sulfur</keyword>
<comment type="cofactor">
    <cofactor evidence="8">
        <name>[4Fe-4S] cluster</name>
        <dbReference type="ChEBI" id="CHEBI:49883"/>
    </cofactor>
    <text evidence="8">Binds 1 [4Fe-4S] cluster. The cluster is coordinated with 3 cysteines and an exchangeable S-adenosyl-L-methionine.</text>
</comment>
<dbReference type="AlphaFoldDB" id="A0A1T4S5B6"/>
<dbReference type="GO" id="GO:1904047">
    <property type="term" value="F:S-adenosyl-L-methionine binding"/>
    <property type="evidence" value="ECO:0007669"/>
    <property type="project" value="UniProtKB-UniRule"/>
</dbReference>
<dbReference type="NCBIfam" id="TIGR04085">
    <property type="entry name" value="rSAM_more_4Fe4S"/>
    <property type="match status" value="1"/>
</dbReference>
<proteinExistence type="inferred from homology"/>
<comment type="subunit">
    <text evidence="8">Interacts with PqqD. The interaction is necessary for activity of PqqE.</text>
</comment>
<evidence type="ECO:0000256" key="2">
    <source>
        <dbReference type="ARBA" id="ARBA00022691"/>
    </source>
</evidence>
<evidence type="ECO:0000256" key="6">
    <source>
        <dbReference type="ARBA" id="ARBA00023004"/>
    </source>
</evidence>
<keyword evidence="2 8" id="KW-0949">S-adenosyl-L-methionine</keyword>
<evidence type="ECO:0000256" key="8">
    <source>
        <dbReference type="HAMAP-Rule" id="MF_00660"/>
    </source>
</evidence>
<evidence type="ECO:0000313" key="11">
    <source>
        <dbReference type="Proteomes" id="UP000191418"/>
    </source>
</evidence>
<keyword evidence="5 8" id="KW-0560">Oxidoreductase</keyword>
<sequence>MNCIGSNLPEGVGQPLWLLAELTYRCPLQCPYCSNPLNYDLNKTELSTEQWIETFRQARKMGAAQLGFSGGEPLLRDDLEQLIKAARELGFYTNLITSGMGLTLERMQAFKEAGLDHIQVSFQASDAEMNDYLSGNKRSFQEKLEVARTVKKLGYPMVFNCVIHRENIDQIDKIIELSLALESDYVELATSQYYGWALKNRDHLLPSKAQLVAAEATTNRYREQIKGKSRTKLIFVVPDYYEERPKGCMNGWGNLFLTITPDGTALPCHSARELPIQFPKVTEESIESIWYRSTGFNHFRGYGWMKEPCRSCDEKEKDFGGCRCQAFMLTGDASNADPVCAKSPHHHLITEARDNADLAQPAQGSMIYRNRKNSQQLSQTQAADLIPAQQVEME</sequence>
<dbReference type="PIRSF" id="PIRSF037420">
    <property type="entry name" value="PQQ_syn_pqqE"/>
    <property type="match status" value="1"/>
</dbReference>
<keyword evidence="6 8" id="KW-0408">Iron</keyword>
<gene>
    <name evidence="8" type="primary">pqqE</name>
    <name evidence="10" type="ORF">BTE48_14165</name>
</gene>
<dbReference type="SFLD" id="SFLDF00280">
    <property type="entry name" value="coenzyme_PQQ_synthesis_protein"/>
    <property type="match status" value="1"/>
</dbReference>
<protein>
    <recommendedName>
        <fullName evidence="8">PqqA peptide cyclase</fullName>
        <ecNumber evidence="8">1.21.98.4</ecNumber>
    </recommendedName>
    <alternativeName>
        <fullName evidence="8">Coenzyme PQQ synthesis protein E</fullName>
    </alternativeName>
</protein>
<accession>A0A1T4S5B6</accession>
<feature type="binding site" evidence="8">
    <location>
        <position position="30"/>
    </location>
    <ligand>
        <name>[4Fe-4S] cluster</name>
        <dbReference type="ChEBI" id="CHEBI:49883"/>
        <note>4Fe-4S-S-AdoMet</note>
    </ligand>
</feature>
<evidence type="ECO:0000256" key="1">
    <source>
        <dbReference type="ARBA" id="ARBA00022485"/>
    </source>
</evidence>
<dbReference type="Pfam" id="PF13186">
    <property type="entry name" value="SPASM"/>
    <property type="match status" value="1"/>
</dbReference>
<dbReference type="SFLD" id="SFLDG01386">
    <property type="entry name" value="main_SPASM_domain-containing"/>
    <property type="match status" value="1"/>
</dbReference>
<feature type="binding site" evidence="8">
    <location>
        <position position="33"/>
    </location>
    <ligand>
        <name>[4Fe-4S] cluster</name>
        <dbReference type="ChEBI" id="CHEBI:49883"/>
        <note>4Fe-4S-S-AdoMet</note>
    </ligand>
</feature>
<dbReference type="UniPathway" id="UPA00539"/>
<dbReference type="EC" id="1.21.98.4" evidence="8"/>
<dbReference type="Gene3D" id="3.20.20.70">
    <property type="entry name" value="Aldolase class I"/>
    <property type="match status" value="1"/>
</dbReference>
<dbReference type="GO" id="GO:0016491">
    <property type="term" value="F:oxidoreductase activity"/>
    <property type="evidence" value="ECO:0007669"/>
    <property type="project" value="UniProtKB-KW"/>
</dbReference>
<dbReference type="GO" id="GO:0005506">
    <property type="term" value="F:iron ion binding"/>
    <property type="evidence" value="ECO:0007669"/>
    <property type="project" value="UniProtKB-UniRule"/>
</dbReference>
<dbReference type="InterPro" id="IPR006638">
    <property type="entry name" value="Elp3/MiaA/NifB-like_rSAM"/>
</dbReference>
<dbReference type="SUPFAM" id="SSF102114">
    <property type="entry name" value="Radical SAM enzymes"/>
    <property type="match status" value="1"/>
</dbReference>
<dbReference type="InterPro" id="IPR000385">
    <property type="entry name" value="MoaA_NifB_PqqE_Fe-S-bd_CS"/>
</dbReference>
<keyword evidence="1 8" id="KW-0004">4Fe-4S</keyword>
<evidence type="ECO:0000256" key="3">
    <source>
        <dbReference type="ARBA" id="ARBA00022723"/>
    </source>
</evidence>
<feature type="domain" description="Radical SAM core" evidence="9">
    <location>
        <begin position="12"/>
        <end position="228"/>
    </location>
</feature>